<organism evidence="3 4">
    <name type="scientific">Armillaria luteobubalina</name>
    <dbReference type="NCBI Taxonomy" id="153913"/>
    <lineage>
        <taxon>Eukaryota</taxon>
        <taxon>Fungi</taxon>
        <taxon>Dikarya</taxon>
        <taxon>Basidiomycota</taxon>
        <taxon>Agaricomycotina</taxon>
        <taxon>Agaricomycetes</taxon>
        <taxon>Agaricomycetidae</taxon>
        <taxon>Agaricales</taxon>
        <taxon>Marasmiineae</taxon>
        <taxon>Physalacriaceae</taxon>
        <taxon>Armillaria</taxon>
    </lineage>
</organism>
<dbReference type="EMBL" id="JAUEPU010000019">
    <property type="protein sequence ID" value="KAK0494880.1"/>
    <property type="molecule type" value="Genomic_DNA"/>
</dbReference>
<dbReference type="Proteomes" id="UP001175228">
    <property type="component" value="Unassembled WGS sequence"/>
</dbReference>
<feature type="compositionally biased region" description="Low complexity" evidence="1">
    <location>
        <begin position="72"/>
        <end position="83"/>
    </location>
</feature>
<reference evidence="3" key="1">
    <citation type="submission" date="2023-06" db="EMBL/GenBank/DDBJ databases">
        <authorList>
            <consortium name="Lawrence Berkeley National Laboratory"/>
            <person name="Ahrendt S."/>
            <person name="Sahu N."/>
            <person name="Indic B."/>
            <person name="Wong-Bajracharya J."/>
            <person name="Merenyi Z."/>
            <person name="Ke H.-M."/>
            <person name="Monk M."/>
            <person name="Kocsube S."/>
            <person name="Drula E."/>
            <person name="Lipzen A."/>
            <person name="Balint B."/>
            <person name="Henrissat B."/>
            <person name="Andreopoulos B."/>
            <person name="Martin F.M."/>
            <person name="Harder C.B."/>
            <person name="Rigling D."/>
            <person name="Ford K.L."/>
            <person name="Foster G.D."/>
            <person name="Pangilinan J."/>
            <person name="Papanicolaou A."/>
            <person name="Barry K."/>
            <person name="LaButti K."/>
            <person name="Viragh M."/>
            <person name="Koriabine M."/>
            <person name="Yan M."/>
            <person name="Riley R."/>
            <person name="Champramary S."/>
            <person name="Plett K.L."/>
            <person name="Tsai I.J."/>
            <person name="Slot J."/>
            <person name="Sipos G."/>
            <person name="Plett J."/>
            <person name="Nagy L.G."/>
            <person name="Grigoriev I.V."/>
        </authorList>
    </citation>
    <scope>NUCLEOTIDE SEQUENCE</scope>
    <source>
        <strain evidence="3">HWK02</strain>
    </source>
</reference>
<gene>
    <name evidence="3" type="ORF">EDD18DRAFT_287015</name>
</gene>
<comment type="caution">
    <text evidence="3">The sequence shown here is derived from an EMBL/GenBank/DDBJ whole genome shotgun (WGS) entry which is preliminary data.</text>
</comment>
<evidence type="ECO:0000259" key="2">
    <source>
        <dbReference type="PROSITE" id="PS00028"/>
    </source>
</evidence>
<evidence type="ECO:0000313" key="4">
    <source>
        <dbReference type="Proteomes" id="UP001175228"/>
    </source>
</evidence>
<sequence>MTAARFFPFYHHLPPPPRLGSSALGPLFPRYTRLFNMVDFCQPRNQQLPNIQLLTMSDALTGKGKPVPEATRPPSLRPRTPSCSRKRVSQASFALSHSPPTTDSDVERVCKRRKVFGSSPPSPTDSFASSNSLEEPLIFQTPCEFECDDDLAIAAILDEHAHIHIPAMATPERAPVLQEGCSPWLKRAVSLSRRGED</sequence>
<evidence type="ECO:0000256" key="1">
    <source>
        <dbReference type="SAM" id="MobiDB-lite"/>
    </source>
</evidence>
<protein>
    <recommendedName>
        <fullName evidence="2">C2H2-type domain-containing protein</fullName>
    </recommendedName>
</protein>
<feature type="domain" description="C2H2-type" evidence="2">
    <location>
        <begin position="143"/>
        <end position="164"/>
    </location>
</feature>
<evidence type="ECO:0000313" key="3">
    <source>
        <dbReference type="EMBL" id="KAK0494880.1"/>
    </source>
</evidence>
<dbReference type="AlphaFoldDB" id="A0AA39UVP7"/>
<proteinExistence type="predicted"/>
<dbReference type="PROSITE" id="PS00028">
    <property type="entry name" value="ZINC_FINGER_C2H2_1"/>
    <property type="match status" value="1"/>
</dbReference>
<feature type="region of interest" description="Disordered" evidence="1">
    <location>
        <begin position="60"/>
        <end position="106"/>
    </location>
</feature>
<name>A0AA39UVP7_9AGAR</name>
<feature type="compositionally biased region" description="Polar residues" evidence="1">
    <location>
        <begin position="89"/>
        <end position="103"/>
    </location>
</feature>
<accession>A0AA39UVP7</accession>
<keyword evidence="4" id="KW-1185">Reference proteome</keyword>
<dbReference type="InterPro" id="IPR013087">
    <property type="entry name" value="Znf_C2H2_type"/>
</dbReference>